<proteinExistence type="inferred from homology"/>
<dbReference type="SUPFAM" id="SSF53335">
    <property type="entry name" value="S-adenosyl-L-methionine-dependent methyltransferases"/>
    <property type="match status" value="1"/>
</dbReference>
<dbReference type="Gene3D" id="3.90.220.20">
    <property type="entry name" value="DNA methylase specificity domains"/>
    <property type="match status" value="1"/>
</dbReference>
<dbReference type="InterPro" id="IPR003356">
    <property type="entry name" value="DNA_methylase_A-5"/>
</dbReference>
<dbReference type="InterPro" id="IPR038333">
    <property type="entry name" value="T1MK-like_N_sf"/>
</dbReference>
<dbReference type="InterPro" id="IPR044946">
    <property type="entry name" value="Restrct_endonuc_typeI_TRD_sf"/>
</dbReference>
<keyword evidence="5" id="KW-0949">S-adenosyl-L-methionine</keyword>
<dbReference type="EMBL" id="BAAAQX010000020">
    <property type="protein sequence ID" value="GAA2211425.1"/>
    <property type="molecule type" value="Genomic_DNA"/>
</dbReference>
<protein>
    <recommendedName>
        <fullName evidence="2">site-specific DNA-methyltransferase (adenine-specific)</fullName>
        <ecNumber evidence="2">2.1.1.72</ecNumber>
    </recommendedName>
</protein>
<evidence type="ECO:0000256" key="7">
    <source>
        <dbReference type="ARBA" id="ARBA00023125"/>
    </source>
</evidence>
<organism evidence="11 12">
    <name type="scientific">Nonomuraea monospora</name>
    <dbReference type="NCBI Taxonomy" id="568818"/>
    <lineage>
        <taxon>Bacteria</taxon>
        <taxon>Bacillati</taxon>
        <taxon>Actinomycetota</taxon>
        <taxon>Actinomycetes</taxon>
        <taxon>Streptosporangiales</taxon>
        <taxon>Streptosporangiaceae</taxon>
        <taxon>Nonomuraea</taxon>
    </lineage>
</organism>
<dbReference type="Gene3D" id="3.90.1570.30">
    <property type="match status" value="1"/>
</dbReference>
<dbReference type="InterPro" id="IPR029464">
    <property type="entry name" value="HSDR_N"/>
</dbReference>
<dbReference type="Pfam" id="PF02384">
    <property type="entry name" value="N6_Mtase"/>
    <property type="match status" value="1"/>
</dbReference>
<dbReference type="InterPro" id="IPR002052">
    <property type="entry name" value="DNA_methylase_N6_adenine_CS"/>
</dbReference>
<name>A0ABN3CPT9_9ACTN</name>
<evidence type="ECO:0000256" key="2">
    <source>
        <dbReference type="ARBA" id="ARBA00011900"/>
    </source>
</evidence>
<dbReference type="Pfam" id="PF13588">
    <property type="entry name" value="HSDR_N_2"/>
    <property type="match status" value="1"/>
</dbReference>
<accession>A0ABN3CPT9</accession>
<comment type="catalytic activity">
    <reaction evidence="8">
        <text>a 2'-deoxyadenosine in DNA + S-adenosyl-L-methionine = an N(6)-methyl-2'-deoxyadenosine in DNA + S-adenosyl-L-homocysteine + H(+)</text>
        <dbReference type="Rhea" id="RHEA:15197"/>
        <dbReference type="Rhea" id="RHEA-COMP:12418"/>
        <dbReference type="Rhea" id="RHEA-COMP:12419"/>
        <dbReference type="ChEBI" id="CHEBI:15378"/>
        <dbReference type="ChEBI" id="CHEBI:57856"/>
        <dbReference type="ChEBI" id="CHEBI:59789"/>
        <dbReference type="ChEBI" id="CHEBI:90615"/>
        <dbReference type="ChEBI" id="CHEBI:90616"/>
        <dbReference type="EC" id="2.1.1.72"/>
    </reaction>
</comment>
<evidence type="ECO:0000313" key="12">
    <source>
        <dbReference type="Proteomes" id="UP001499843"/>
    </source>
</evidence>
<keyword evidence="3 11" id="KW-0489">Methyltransferase</keyword>
<evidence type="ECO:0000259" key="9">
    <source>
        <dbReference type="Pfam" id="PF02384"/>
    </source>
</evidence>
<dbReference type="PROSITE" id="PS00092">
    <property type="entry name" value="N6_MTASE"/>
    <property type="match status" value="1"/>
</dbReference>
<comment type="similarity">
    <text evidence="1">Belongs to the N(4)/N(6)-methyltransferase family.</text>
</comment>
<evidence type="ECO:0000256" key="6">
    <source>
        <dbReference type="ARBA" id="ARBA00022747"/>
    </source>
</evidence>
<dbReference type="GO" id="GO:0032259">
    <property type="term" value="P:methylation"/>
    <property type="evidence" value="ECO:0007669"/>
    <property type="project" value="UniProtKB-KW"/>
</dbReference>
<evidence type="ECO:0000256" key="8">
    <source>
        <dbReference type="ARBA" id="ARBA00047942"/>
    </source>
</evidence>
<evidence type="ECO:0000256" key="3">
    <source>
        <dbReference type="ARBA" id="ARBA00022603"/>
    </source>
</evidence>
<keyword evidence="4" id="KW-0808">Transferase</keyword>
<evidence type="ECO:0000256" key="5">
    <source>
        <dbReference type="ARBA" id="ARBA00022691"/>
    </source>
</evidence>
<keyword evidence="7" id="KW-0238">DNA-binding</keyword>
<dbReference type="PANTHER" id="PTHR42998:SF1">
    <property type="entry name" value="TYPE I RESTRICTION ENZYME HINDI METHYLASE SUBUNIT"/>
    <property type="match status" value="1"/>
</dbReference>
<dbReference type="PRINTS" id="PR00507">
    <property type="entry name" value="N12N6MTFRASE"/>
</dbReference>
<dbReference type="Gene3D" id="1.20.1260.30">
    <property type="match status" value="1"/>
</dbReference>
<evidence type="ECO:0000256" key="4">
    <source>
        <dbReference type="ARBA" id="ARBA00022679"/>
    </source>
</evidence>
<dbReference type="PANTHER" id="PTHR42998">
    <property type="entry name" value="TYPE I RESTRICTION ENZYME HINDVIIP M PROTEIN-RELATED"/>
    <property type="match status" value="1"/>
</dbReference>
<gene>
    <name evidence="11" type="ORF">GCM10009850_068840</name>
</gene>
<dbReference type="RefSeq" id="WP_344483956.1">
    <property type="nucleotide sequence ID" value="NZ_BAAAQX010000020.1"/>
</dbReference>
<reference evidence="11 12" key="1">
    <citation type="journal article" date="2019" name="Int. J. Syst. Evol. Microbiol.">
        <title>The Global Catalogue of Microorganisms (GCM) 10K type strain sequencing project: providing services to taxonomists for standard genome sequencing and annotation.</title>
        <authorList>
            <consortium name="The Broad Institute Genomics Platform"/>
            <consortium name="The Broad Institute Genome Sequencing Center for Infectious Disease"/>
            <person name="Wu L."/>
            <person name="Ma J."/>
        </authorList>
    </citation>
    <scope>NUCLEOTIDE SEQUENCE [LARGE SCALE GENOMIC DNA]</scope>
    <source>
        <strain evidence="11 12">JCM 16114</strain>
    </source>
</reference>
<comment type="caution">
    <text evidence="11">The sequence shown here is derived from an EMBL/GenBank/DDBJ whole genome shotgun (WGS) entry which is preliminary data.</text>
</comment>
<evidence type="ECO:0000259" key="10">
    <source>
        <dbReference type="Pfam" id="PF13588"/>
    </source>
</evidence>
<keyword evidence="6" id="KW-0680">Restriction system</keyword>
<sequence>MSSVRTETETVVKRVLPYLRRRGYDPEKDIDFETPVQSMERYTKGYVDLLVTCGKANPLFVIEAKRNGKRLNRDDAKQAINYGKAVKAPFVAVTNGQIVQVFHTDSGQPIQWNGRIADKIPSKDQIDAVIRFMRRKKDAINIPLGDGDASLPFRPSLPLKQLNDLFSRCHNKIRNIEKNEENSFSDFSKILFLKLLEEKADTGNFQLPYTYYFWELAEKPATQADQVKTAILQMLSQIKGMGYGDVLSEDLHLKNPSTFRYIVQELAKVSLVDSDHDVKGTAFEYFVRATLKGKKLGQYFTPRPVVELMADLIGHGAIVDALRSGDDVRVADPACGTGGFLVYLLRASLKELNSLLAHRKITRAAHNKIASKLMREVFHGSDANEGVASAAKMNMIVAGDGHTNIRCENSTLPKASLWPMGDTYYDFILTNPPFGTSEGDALPREDASRYPVSGGRGQHLFIQRMIMAAKPGGLVCTVIDEGLLNTDSGAELRRWVMQHAELLAVLQLPEETFKPNKINVRSSVLLLRKRDTPDIDLLDSYPVAFGVLESLGYHGSGEAIRGFDFSALRTSMASDFLKHELGAERSGLYWRAFDVQSTDIAVDETSRWDRKYWELSVRNRITELLDAGASTLATLNILETRRGRSPASSLYVDEPEGHAVVIKAGSNLNRYGEITLDGADWIEKATYDEMPDDVRLQKGDVLIASTGDGTLGKTAVWDLDHKAIADSHVTVIRVNASAIDPYYLADYLRCGFGQEQIRRLYTGSTGLIELTPEHVKRIVVAELGGITEQAELSKELRSAETGYRRQLDSADSALQQARSVFVERSSKKALF</sequence>
<dbReference type="InterPro" id="IPR052916">
    <property type="entry name" value="Type-I_RE_MTase_Subunit"/>
</dbReference>
<dbReference type="GO" id="GO:0008168">
    <property type="term" value="F:methyltransferase activity"/>
    <property type="evidence" value="ECO:0007669"/>
    <property type="project" value="UniProtKB-KW"/>
</dbReference>
<dbReference type="EC" id="2.1.1.72" evidence="2"/>
<evidence type="ECO:0000256" key="1">
    <source>
        <dbReference type="ARBA" id="ARBA00006594"/>
    </source>
</evidence>
<feature type="domain" description="DNA methylase adenine-specific" evidence="9">
    <location>
        <begin position="275"/>
        <end position="531"/>
    </location>
</feature>
<dbReference type="Gene3D" id="3.40.50.150">
    <property type="entry name" value="Vaccinia Virus protein VP39"/>
    <property type="match status" value="1"/>
</dbReference>
<evidence type="ECO:0000313" key="11">
    <source>
        <dbReference type="EMBL" id="GAA2211425.1"/>
    </source>
</evidence>
<dbReference type="SUPFAM" id="SSF116734">
    <property type="entry name" value="DNA methylase specificity domain"/>
    <property type="match status" value="1"/>
</dbReference>
<dbReference type="Proteomes" id="UP001499843">
    <property type="component" value="Unassembled WGS sequence"/>
</dbReference>
<dbReference type="InterPro" id="IPR029063">
    <property type="entry name" value="SAM-dependent_MTases_sf"/>
</dbReference>
<keyword evidence="12" id="KW-1185">Reference proteome</keyword>
<feature type="domain" description="Type I restriction enzyme R protein N-terminal" evidence="10">
    <location>
        <begin position="18"/>
        <end position="107"/>
    </location>
</feature>